<dbReference type="Proteomes" id="UP001054945">
    <property type="component" value="Unassembled WGS sequence"/>
</dbReference>
<keyword evidence="2" id="KW-1185">Reference proteome</keyword>
<reference evidence="1 2" key="1">
    <citation type="submission" date="2021-06" db="EMBL/GenBank/DDBJ databases">
        <title>Caerostris extrusa draft genome.</title>
        <authorList>
            <person name="Kono N."/>
            <person name="Arakawa K."/>
        </authorList>
    </citation>
    <scope>NUCLEOTIDE SEQUENCE [LARGE SCALE GENOMIC DNA]</scope>
</reference>
<evidence type="ECO:0000313" key="1">
    <source>
        <dbReference type="EMBL" id="GIY49121.1"/>
    </source>
</evidence>
<gene>
    <name evidence="1" type="ORF">CEXT_372661</name>
</gene>
<evidence type="ECO:0000313" key="2">
    <source>
        <dbReference type="Proteomes" id="UP001054945"/>
    </source>
</evidence>
<comment type="caution">
    <text evidence="1">The sequence shown here is derived from an EMBL/GenBank/DDBJ whole genome shotgun (WGS) entry which is preliminary data.</text>
</comment>
<proteinExistence type="predicted"/>
<sequence length="97" mass="10948">MKPASRQLSVFAFIKLNACSVVDAFFNYRLTKGLICQPMGKGGGGCSWRSSNDSTGCLSKERLDSYFSDKEGRLGSLIKIYWIQLAEQRWSVTKKWV</sequence>
<dbReference type="EMBL" id="BPLR01011799">
    <property type="protein sequence ID" value="GIY49121.1"/>
    <property type="molecule type" value="Genomic_DNA"/>
</dbReference>
<dbReference type="AlphaFoldDB" id="A0AAV4TUH5"/>
<organism evidence="1 2">
    <name type="scientific">Caerostris extrusa</name>
    <name type="common">Bark spider</name>
    <name type="synonym">Caerostris bankana</name>
    <dbReference type="NCBI Taxonomy" id="172846"/>
    <lineage>
        <taxon>Eukaryota</taxon>
        <taxon>Metazoa</taxon>
        <taxon>Ecdysozoa</taxon>
        <taxon>Arthropoda</taxon>
        <taxon>Chelicerata</taxon>
        <taxon>Arachnida</taxon>
        <taxon>Araneae</taxon>
        <taxon>Araneomorphae</taxon>
        <taxon>Entelegynae</taxon>
        <taxon>Araneoidea</taxon>
        <taxon>Araneidae</taxon>
        <taxon>Caerostris</taxon>
    </lineage>
</organism>
<name>A0AAV4TUH5_CAEEX</name>
<accession>A0AAV4TUH5</accession>
<protein>
    <submittedName>
        <fullName evidence="1">Uncharacterized protein</fullName>
    </submittedName>
</protein>